<name>A0ABD3TZJ5_SINWO</name>
<keyword evidence="1" id="KW-0732">Signal</keyword>
<accession>A0ABD3TZJ5</accession>
<feature type="signal peptide" evidence="1">
    <location>
        <begin position="1"/>
        <end position="23"/>
    </location>
</feature>
<evidence type="ECO:0000313" key="3">
    <source>
        <dbReference type="Proteomes" id="UP001634394"/>
    </source>
</evidence>
<organism evidence="2 3">
    <name type="scientific">Sinanodonta woodiana</name>
    <name type="common">Chinese pond mussel</name>
    <name type="synonym">Anodonta woodiana</name>
    <dbReference type="NCBI Taxonomy" id="1069815"/>
    <lineage>
        <taxon>Eukaryota</taxon>
        <taxon>Metazoa</taxon>
        <taxon>Spiralia</taxon>
        <taxon>Lophotrochozoa</taxon>
        <taxon>Mollusca</taxon>
        <taxon>Bivalvia</taxon>
        <taxon>Autobranchia</taxon>
        <taxon>Heteroconchia</taxon>
        <taxon>Palaeoheterodonta</taxon>
        <taxon>Unionida</taxon>
        <taxon>Unionoidea</taxon>
        <taxon>Unionidae</taxon>
        <taxon>Unioninae</taxon>
        <taxon>Sinanodonta</taxon>
    </lineage>
</organism>
<dbReference type="Proteomes" id="UP001634394">
    <property type="component" value="Unassembled WGS sequence"/>
</dbReference>
<proteinExistence type="predicted"/>
<comment type="caution">
    <text evidence="2">The sequence shown here is derived from an EMBL/GenBank/DDBJ whole genome shotgun (WGS) entry which is preliminary data.</text>
</comment>
<sequence length="197" mass="22324">MQIKVQELNIAFILGMLLGNTSAAVLQTPMTESGINIYYRVKLQESIETEILNVLEKRREGLPVTTRWKIYNYATSYADELGQSITESIFKPVFQNLKVKDFLALETRRFISSQDLNKIFFQEEMSDHIDITLSPSLQPSGNVNLQRSEGLLQTQVNGHSLNTVTHLNQNQKSTQIPRPVDRHVSNLLNSLMGGFGK</sequence>
<evidence type="ECO:0000313" key="2">
    <source>
        <dbReference type="EMBL" id="KAL3841398.1"/>
    </source>
</evidence>
<protein>
    <submittedName>
        <fullName evidence="2">Uncharacterized protein</fullName>
    </submittedName>
</protein>
<feature type="chain" id="PRO_5044855293" evidence="1">
    <location>
        <begin position="24"/>
        <end position="197"/>
    </location>
</feature>
<dbReference type="EMBL" id="JBJQND010000017">
    <property type="protein sequence ID" value="KAL3841398.1"/>
    <property type="molecule type" value="Genomic_DNA"/>
</dbReference>
<gene>
    <name evidence="2" type="ORF">ACJMK2_019550</name>
</gene>
<reference evidence="2 3" key="1">
    <citation type="submission" date="2024-11" db="EMBL/GenBank/DDBJ databases">
        <title>Chromosome-level genome assembly of the freshwater bivalve Anodonta woodiana.</title>
        <authorList>
            <person name="Chen X."/>
        </authorList>
    </citation>
    <scope>NUCLEOTIDE SEQUENCE [LARGE SCALE GENOMIC DNA]</scope>
    <source>
        <strain evidence="2">MN2024</strain>
        <tissue evidence="2">Gills</tissue>
    </source>
</reference>
<keyword evidence="3" id="KW-1185">Reference proteome</keyword>
<evidence type="ECO:0000256" key="1">
    <source>
        <dbReference type="SAM" id="SignalP"/>
    </source>
</evidence>
<dbReference type="AlphaFoldDB" id="A0ABD3TZJ5"/>